<dbReference type="Ensembl" id="ENSPKIT00000024402.1">
    <property type="protein sequence ID" value="ENSPKIP00000000504.1"/>
    <property type="gene ID" value="ENSPKIG00000019146.1"/>
</dbReference>
<dbReference type="InterPro" id="IPR040089">
    <property type="entry name" value="RNF26_mRING-HC-C3HC5"/>
</dbReference>
<evidence type="ECO:0000256" key="16">
    <source>
        <dbReference type="ARBA" id="ARBA00067352"/>
    </source>
</evidence>
<evidence type="ECO:0000256" key="2">
    <source>
        <dbReference type="ARBA" id="ARBA00004477"/>
    </source>
</evidence>
<dbReference type="PANTHER" id="PTHR22696:SF1">
    <property type="entry name" value="E3 UBIQUITIN-PROTEIN LIGASE RNF26"/>
    <property type="match status" value="1"/>
</dbReference>
<feature type="transmembrane region" description="Helical" evidence="19">
    <location>
        <begin position="164"/>
        <end position="188"/>
    </location>
</feature>
<evidence type="ECO:0000256" key="9">
    <source>
        <dbReference type="ARBA" id="ARBA00022786"/>
    </source>
</evidence>
<keyword evidence="22" id="KW-1185">Reference proteome</keyword>
<comment type="subcellular location">
    <subcellularLocation>
        <location evidence="2">Endoplasmic reticulum membrane</location>
        <topology evidence="2">Multi-pass membrane protein</topology>
    </subcellularLocation>
</comment>
<evidence type="ECO:0000256" key="13">
    <source>
        <dbReference type="ARBA" id="ARBA00023136"/>
    </source>
</evidence>
<name>A0A3B3Q3S5_9TELE</name>
<dbReference type="PROSITE" id="PS50089">
    <property type="entry name" value="ZF_RING_2"/>
    <property type="match status" value="1"/>
</dbReference>
<dbReference type="FunFam" id="3.30.40.10:FF:000387">
    <property type="entry name" value="RING finger protein 26"/>
    <property type="match status" value="1"/>
</dbReference>
<keyword evidence="11" id="KW-0862">Zinc</keyword>
<comment type="function">
    <text evidence="14">E3 ubiquitin-protein ligase that plays a key role in endosome organization by retaining vesicles in the perinuclear cloud. Acts as a platform for perinuclear positioning of the endosomal system by mediating ubiquitination of SQSTM1 through interaction with the ubiquitin conjugating enzyme UBE2J1. Ubiquitinated SQSTM1 attracts specific vesicle-associated adapters, forming a molecular bridge that restrains cognate vesicles in the perinuclear region and organizes the endosomal pathway for efficient cargo transport. Also acts as a regulator of type I interferon production in response to viral infection by mediating the formation of 'Lys-11'-linked polyubiquitin chains on TMEM173/STING, leading to stabilize TMEM173/STING. Also required to limit type I interferon response by promoting autophagic degradation of IRF3.</text>
</comment>
<dbReference type="Gene3D" id="3.30.40.10">
    <property type="entry name" value="Zinc/RING finger domain, C3HC4 (zinc finger)"/>
    <property type="match status" value="1"/>
</dbReference>
<evidence type="ECO:0000256" key="3">
    <source>
        <dbReference type="ARBA" id="ARBA00004906"/>
    </source>
</evidence>
<keyword evidence="9" id="KW-0833">Ubl conjugation pathway</keyword>
<evidence type="ECO:0000256" key="10">
    <source>
        <dbReference type="ARBA" id="ARBA00022824"/>
    </source>
</evidence>
<dbReference type="EC" id="2.3.2.27" evidence="4"/>
<evidence type="ECO:0000259" key="20">
    <source>
        <dbReference type="PROSITE" id="PS50089"/>
    </source>
</evidence>
<keyword evidence="13 19" id="KW-0472">Membrane</keyword>
<evidence type="ECO:0000256" key="19">
    <source>
        <dbReference type="SAM" id="Phobius"/>
    </source>
</evidence>
<dbReference type="GO" id="GO:0005789">
    <property type="term" value="C:endoplasmic reticulum membrane"/>
    <property type="evidence" value="ECO:0007669"/>
    <property type="project" value="UniProtKB-SubCell"/>
</dbReference>
<feature type="transmembrane region" description="Helical" evidence="19">
    <location>
        <begin position="194"/>
        <end position="220"/>
    </location>
</feature>
<accession>A0A3B3Q3S5</accession>
<evidence type="ECO:0000256" key="6">
    <source>
        <dbReference type="ARBA" id="ARBA00022692"/>
    </source>
</evidence>
<evidence type="ECO:0000313" key="22">
    <source>
        <dbReference type="Proteomes" id="UP000261540"/>
    </source>
</evidence>
<keyword evidence="5" id="KW-0808">Transferase</keyword>
<comment type="subunit">
    <text evidence="15">Interacts with INCA1. Interacts with TMEM43, ENDOD1, TMEM33 and TMED1 to form a complex capable of modulating innate immune signaling through the cGAS-STING pathway. Interacts with UBE2J1; this interaction is important for SQSTM1 ubiquitination.</text>
</comment>
<feature type="domain" description="RING-type" evidence="20">
    <location>
        <begin position="347"/>
        <end position="389"/>
    </location>
</feature>
<reference evidence="21" key="2">
    <citation type="submission" date="2025-09" db="UniProtKB">
        <authorList>
            <consortium name="Ensembl"/>
        </authorList>
    </citation>
    <scope>IDENTIFICATION</scope>
</reference>
<evidence type="ECO:0000256" key="15">
    <source>
        <dbReference type="ARBA" id="ARBA00063040"/>
    </source>
</evidence>
<reference evidence="21" key="1">
    <citation type="submission" date="2025-08" db="UniProtKB">
        <authorList>
            <consortium name="Ensembl"/>
        </authorList>
    </citation>
    <scope>IDENTIFICATION</scope>
</reference>
<protein>
    <recommendedName>
        <fullName evidence="16">E3 ubiquitin-protein ligase RNF26</fullName>
        <ecNumber evidence="4">2.3.2.27</ecNumber>
    </recommendedName>
    <alternativeName>
        <fullName evidence="17">RING finger protein 26</fullName>
    </alternativeName>
</protein>
<dbReference type="InterPro" id="IPR013083">
    <property type="entry name" value="Znf_RING/FYVE/PHD"/>
</dbReference>
<keyword evidence="6 19" id="KW-0812">Transmembrane</keyword>
<keyword evidence="8 18" id="KW-0863">Zinc-finger</keyword>
<dbReference type="CDD" id="cd16788">
    <property type="entry name" value="mRING-HC-C3HC5_RNF26"/>
    <property type="match status" value="1"/>
</dbReference>
<dbReference type="OrthoDB" id="1711136at2759"/>
<proteinExistence type="predicted"/>
<dbReference type="SMART" id="SM00184">
    <property type="entry name" value="RING"/>
    <property type="match status" value="1"/>
</dbReference>
<evidence type="ECO:0000256" key="17">
    <source>
        <dbReference type="ARBA" id="ARBA00075536"/>
    </source>
</evidence>
<dbReference type="Pfam" id="PF13920">
    <property type="entry name" value="zf-C3HC4_3"/>
    <property type="match status" value="1"/>
</dbReference>
<evidence type="ECO:0000256" key="14">
    <source>
        <dbReference type="ARBA" id="ARBA00057605"/>
    </source>
</evidence>
<comment type="catalytic activity">
    <reaction evidence="1">
        <text>S-ubiquitinyl-[E2 ubiquitin-conjugating enzyme]-L-cysteine + [acceptor protein]-L-lysine = [E2 ubiquitin-conjugating enzyme]-L-cysteine + N(6)-ubiquitinyl-[acceptor protein]-L-lysine.</text>
        <dbReference type="EC" id="2.3.2.27"/>
    </reaction>
</comment>
<comment type="pathway">
    <text evidence="3">Protein modification; protein ubiquitination.</text>
</comment>
<dbReference type="PANTHER" id="PTHR22696">
    <property type="entry name" value="E3 UBIQUITIN-PROTEIN LIGASE RNF26"/>
    <property type="match status" value="1"/>
</dbReference>
<evidence type="ECO:0000256" key="7">
    <source>
        <dbReference type="ARBA" id="ARBA00022723"/>
    </source>
</evidence>
<dbReference type="InterPro" id="IPR001841">
    <property type="entry name" value="Znf_RING"/>
</dbReference>
<dbReference type="AlphaFoldDB" id="A0A3B3Q3S5"/>
<dbReference type="STRING" id="1676925.ENSPKIP00000000504"/>
<dbReference type="GO" id="GO:0008270">
    <property type="term" value="F:zinc ion binding"/>
    <property type="evidence" value="ECO:0007669"/>
    <property type="project" value="UniProtKB-KW"/>
</dbReference>
<organism evidence="21 22">
    <name type="scientific">Paramormyrops kingsleyae</name>
    <dbReference type="NCBI Taxonomy" id="1676925"/>
    <lineage>
        <taxon>Eukaryota</taxon>
        <taxon>Metazoa</taxon>
        <taxon>Chordata</taxon>
        <taxon>Craniata</taxon>
        <taxon>Vertebrata</taxon>
        <taxon>Euteleostomi</taxon>
        <taxon>Actinopterygii</taxon>
        <taxon>Neopterygii</taxon>
        <taxon>Teleostei</taxon>
        <taxon>Osteoglossocephala</taxon>
        <taxon>Osteoglossomorpha</taxon>
        <taxon>Osteoglossiformes</taxon>
        <taxon>Mormyridae</taxon>
        <taxon>Paramormyrops</taxon>
    </lineage>
</organism>
<evidence type="ECO:0000256" key="18">
    <source>
        <dbReference type="PROSITE-ProRule" id="PRU00175"/>
    </source>
</evidence>
<sequence>MGLLYCVFCAIGKSIDILCFLLDLNFWMVHSLIRLLVTVLSFVKDLPAVLRGALAECWSTALLCALSMVDGLSQGVRMAGHFLEHSVLRVKELLQRATLSGHSAVQQVCEACGVVHGLLLYVLNSASTGLTLGAQSVCSAAVGLWDVVGGALLRAVELTVALPAVIWSGLAGTAALLWTLCCFVLEFLGSLSRVFVSVFLLDLCGLVLAVIVVGVAVLYLSPSLARRILWDGGASPIMGRLRGVLRRLRLLALESTQVVMELQTRLRAAWGGSYVQRRGVGSLDTSRRQVTTSDRTPGGLATRRSSTLGMAVPCSSMEGPLQRLSEEDPPADSLLGLLKEQEDRKRCVICQDSAKSVLLLPCRHLCLCRGCTQLLLRLPVHQHNCPLCRHMILQTMDVYL</sequence>
<dbReference type="GO" id="GO:0061630">
    <property type="term" value="F:ubiquitin protein ligase activity"/>
    <property type="evidence" value="ECO:0007669"/>
    <property type="project" value="UniProtKB-EC"/>
</dbReference>
<evidence type="ECO:0000256" key="12">
    <source>
        <dbReference type="ARBA" id="ARBA00022989"/>
    </source>
</evidence>
<evidence type="ECO:0000256" key="4">
    <source>
        <dbReference type="ARBA" id="ARBA00012483"/>
    </source>
</evidence>
<keyword evidence="7" id="KW-0479">Metal-binding</keyword>
<evidence type="ECO:0000256" key="11">
    <source>
        <dbReference type="ARBA" id="ARBA00022833"/>
    </source>
</evidence>
<dbReference type="Proteomes" id="UP000261540">
    <property type="component" value="Unplaced"/>
</dbReference>
<dbReference type="GeneTree" id="ENSGT00390000016584"/>
<evidence type="ECO:0000313" key="21">
    <source>
        <dbReference type="Ensembl" id="ENSPKIP00000000504.1"/>
    </source>
</evidence>
<dbReference type="GO" id="GO:0016567">
    <property type="term" value="P:protein ubiquitination"/>
    <property type="evidence" value="ECO:0007669"/>
    <property type="project" value="TreeGrafter"/>
</dbReference>
<evidence type="ECO:0000256" key="8">
    <source>
        <dbReference type="ARBA" id="ARBA00022771"/>
    </source>
</evidence>
<dbReference type="GO" id="GO:0006511">
    <property type="term" value="P:ubiquitin-dependent protein catabolic process"/>
    <property type="evidence" value="ECO:0007669"/>
    <property type="project" value="TreeGrafter"/>
</dbReference>
<dbReference type="SUPFAM" id="SSF57850">
    <property type="entry name" value="RING/U-box"/>
    <property type="match status" value="1"/>
</dbReference>
<keyword evidence="12 19" id="KW-1133">Transmembrane helix</keyword>
<evidence type="ECO:0000256" key="5">
    <source>
        <dbReference type="ARBA" id="ARBA00022679"/>
    </source>
</evidence>
<keyword evidence="10" id="KW-0256">Endoplasmic reticulum</keyword>
<evidence type="ECO:0000256" key="1">
    <source>
        <dbReference type="ARBA" id="ARBA00000900"/>
    </source>
</evidence>